<proteinExistence type="predicted"/>
<reference evidence="1" key="1">
    <citation type="submission" date="2020-09" db="EMBL/GenBank/DDBJ databases">
        <title>Genome-Enabled Discovery of Anthraquinone Biosynthesis in Senna tora.</title>
        <authorList>
            <person name="Kang S.-H."/>
            <person name="Pandey R.P."/>
            <person name="Lee C.-M."/>
            <person name="Sim J.-S."/>
            <person name="Jeong J.-T."/>
            <person name="Choi B.-S."/>
            <person name="Jung M."/>
            <person name="Ginzburg D."/>
            <person name="Zhao K."/>
            <person name="Won S.Y."/>
            <person name="Oh T.-J."/>
            <person name="Yu Y."/>
            <person name="Kim N.-H."/>
            <person name="Lee O.R."/>
            <person name="Lee T.-H."/>
            <person name="Bashyal P."/>
            <person name="Kim T.-S."/>
            <person name="Lee W.-H."/>
            <person name="Kawkins C."/>
            <person name="Kim C.-K."/>
            <person name="Kim J.S."/>
            <person name="Ahn B.O."/>
            <person name="Rhee S.Y."/>
            <person name="Sohng J.K."/>
        </authorList>
    </citation>
    <scope>NUCLEOTIDE SEQUENCE</scope>
    <source>
        <tissue evidence="1">Leaf</tissue>
    </source>
</reference>
<dbReference type="Proteomes" id="UP000634136">
    <property type="component" value="Unassembled WGS sequence"/>
</dbReference>
<name>A0A834XFH8_9FABA</name>
<accession>A0A834XFH8</accession>
<evidence type="ECO:0000313" key="1">
    <source>
        <dbReference type="EMBL" id="KAF7844167.1"/>
    </source>
</evidence>
<comment type="caution">
    <text evidence="1">The sequence shown here is derived from an EMBL/GenBank/DDBJ whole genome shotgun (WGS) entry which is preliminary data.</text>
</comment>
<sequence>MGEEKFSPRMEIEWTCRGSYDGPTTKNNG</sequence>
<dbReference type="AlphaFoldDB" id="A0A834XFH8"/>
<gene>
    <name evidence="1" type="ORF">G2W53_001072</name>
</gene>
<evidence type="ECO:0000313" key="2">
    <source>
        <dbReference type="Proteomes" id="UP000634136"/>
    </source>
</evidence>
<organism evidence="1 2">
    <name type="scientific">Senna tora</name>
    <dbReference type="NCBI Taxonomy" id="362788"/>
    <lineage>
        <taxon>Eukaryota</taxon>
        <taxon>Viridiplantae</taxon>
        <taxon>Streptophyta</taxon>
        <taxon>Embryophyta</taxon>
        <taxon>Tracheophyta</taxon>
        <taxon>Spermatophyta</taxon>
        <taxon>Magnoliopsida</taxon>
        <taxon>eudicotyledons</taxon>
        <taxon>Gunneridae</taxon>
        <taxon>Pentapetalae</taxon>
        <taxon>rosids</taxon>
        <taxon>fabids</taxon>
        <taxon>Fabales</taxon>
        <taxon>Fabaceae</taxon>
        <taxon>Caesalpinioideae</taxon>
        <taxon>Cassia clade</taxon>
        <taxon>Senna</taxon>
    </lineage>
</organism>
<keyword evidence="2" id="KW-1185">Reference proteome</keyword>
<protein>
    <submittedName>
        <fullName evidence="1">Uncharacterized protein</fullName>
    </submittedName>
</protein>
<dbReference type="EMBL" id="JAAIUW010000001">
    <property type="protein sequence ID" value="KAF7844167.1"/>
    <property type="molecule type" value="Genomic_DNA"/>
</dbReference>